<dbReference type="Proteomes" id="UP000007993">
    <property type="component" value="Unassembled WGS sequence"/>
</dbReference>
<dbReference type="EMBL" id="AMCW01000135">
    <property type="protein sequence ID" value="EKJ99983.1"/>
    <property type="molecule type" value="Genomic_DNA"/>
</dbReference>
<feature type="transmembrane region" description="Helical" evidence="2">
    <location>
        <begin position="298"/>
        <end position="317"/>
    </location>
</feature>
<proteinExistence type="predicted"/>
<keyword evidence="2" id="KW-1133">Transmembrane helix</keyword>
<protein>
    <recommendedName>
        <fullName evidence="3">DUF6798 domain-containing protein</fullName>
    </recommendedName>
</protein>
<evidence type="ECO:0000256" key="1">
    <source>
        <dbReference type="SAM" id="MobiDB-lite"/>
    </source>
</evidence>
<evidence type="ECO:0000256" key="2">
    <source>
        <dbReference type="SAM" id="Phobius"/>
    </source>
</evidence>
<reference evidence="4 5" key="1">
    <citation type="journal article" date="2013" name="Mar. Genomics">
        <title>Expression of sulfatases in Rhodopirellula baltica and the diversity of sulfatases in the genus Rhodopirellula.</title>
        <authorList>
            <person name="Wegner C.E."/>
            <person name="Richter-Heitmann T."/>
            <person name="Klindworth A."/>
            <person name="Klockow C."/>
            <person name="Richter M."/>
            <person name="Achstetter T."/>
            <person name="Glockner F.O."/>
            <person name="Harder J."/>
        </authorList>
    </citation>
    <scope>NUCLEOTIDE SEQUENCE [LARGE SCALE GENOMIC DNA]</scope>
    <source>
        <strain evidence="4 5">SH28</strain>
    </source>
</reference>
<feature type="transmembrane region" description="Helical" evidence="2">
    <location>
        <begin position="175"/>
        <end position="203"/>
    </location>
</feature>
<feature type="transmembrane region" description="Helical" evidence="2">
    <location>
        <begin position="247"/>
        <end position="268"/>
    </location>
</feature>
<feature type="transmembrane region" description="Helical" evidence="2">
    <location>
        <begin position="21"/>
        <end position="39"/>
    </location>
</feature>
<evidence type="ECO:0000313" key="4">
    <source>
        <dbReference type="EMBL" id="EKJ99983.1"/>
    </source>
</evidence>
<sequence length="597" mass="66584">MGGAVTLPASRQETTDNSSRWTLGWSWLALMGVCFLYAGDAAPGVNEAHYFVKAKNFWQPDWCANDLFAASGKAHATYYWLLGWPTRFLSLNATAWAGRLVGWSLLAAGLLRLTRAMRMPPMSSVWVMILWILGIQHGNLAGEWVIGGIEAKVPAYGLVLFGLAEIVQRRWSRGWIWFGAAAGFHVLTGGWSVVAAAIAFWLAERGPKQWRVSRSTADDRSSGGYQSPGKQSSQGNDVRPLFFSRGLFVGGALSLFGLIPAAAMSWGATDAEQISAARIYAYFRISHHLMPAAFHFDWYIRHSILTIGCLGSLAFAWRQMPIAGIKQPKESATDSSQLEQAVAFRILGWFAIGAMTISLVGLLIGLLPAIYPDQAAKLLRFYWFRLADAVTPLVFAFLLVHFFSPRNNISTTADQLGSQPFAVVWLGRAGMVAAIVLFAQASWERIQTGVPVSVSNRMLGLNADANYAEQRRTMEDWIAVCQFIRSSTPEDAVLLTPRHQQTFKWYAHRAEVVNWKDTPQNAVALREWAKRFLEVYPARLSTMRVTIRYDDLRAMRAKYGCDWIVVDRRVVGPELPLVQIYPASNQRNSTYAVYELP</sequence>
<dbReference type="AlphaFoldDB" id="K5DB04"/>
<feature type="transmembrane region" description="Helical" evidence="2">
    <location>
        <begin position="423"/>
        <end position="443"/>
    </location>
</feature>
<feature type="transmembrane region" description="Helical" evidence="2">
    <location>
        <begin position="382"/>
        <end position="403"/>
    </location>
</feature>
<feature type="compositionally biased region" description="Polar residues" evidence="1">
    <location>
        <begin position="223"/>
        <end position="236"/>
    </location>
</feature>
<organism evidence="4 5">
    <name type="scientific">Rhodopirellula baltica SH28</name>
    <dbReference type="NCBI Taxonomy" id="993517"/>
    <lineage>
        <taxon>Bacteria</taxon>
        <taxon>Pseudomonadati</taxon>
        <taxon>Planctomycetota</taxon>
        <taxon>Planctomycetia</taxon>
        <taxon>Pirellulales</taxon>
        <taxon>Pirellulaceae</taxon>
        <taxon>Rhodopirellula</taxon>
    </lineage>
</organism>
<dbReference type="InterPro" id="IPR046477">
    <property type="entry name" value="DUF6798"/>
</dbReference>
<feature type="domain" description="DUF6798" evidence="3">
    <location>
        <begin position="475"/>
        <end position="535"/>
    </location>
</feature>
<evidence type="ECO:0000313" key="5">
    <source>
        <dbReference type="Proteomes" id="UP000007993"/>
    </source>
</evidence>
<comment type="caution">
    <text evidence="4">The sequence shown here is derived from an EMBL/GenBank/DDBJ whole genome shotgun (WGS) entry which is preliminary data.</text>
</comment>
<keyword evidence="2" id="KW-0472">Membrane</keyword>
<dbReference type="PATRIC" id="fig|993517.3.peg.5099"/>
<feature type="transmembrane region" description="Helical" evidence="2">
    <location>
        <begin position="93"/>
        <end position="113"/>
    </location>
</feature>
<feature type="region of interest" description="Disordered" evidence="1">
    <location>
        <begin position="212"/>
        <end position="236"/>
    </location>
</feature>
<dbReference type="Pfam" id="PF20604">
    <property type="entry name" value="DUF6798"/>
    <property type="match status" value="1"/>
</dbReference>
<name>K5DB04_RHOBT</name>
<gene>
    <name evidence="4" type="ORF">RBSH_04691</name>
</gene>
<feature type="transmembrane region" description="Helical" evidence="2">
    <location>
        <begin position="346"/>
        <end position="370"/>
    </location>
</feature>
<accession>K5DB04</accession>
<dbReference type="RefSeq" id="WP_007334185.1">
    <property type="nucleotide sequence ID" value="NZ_AMCW01000135.1"/>
</dbReference>
<evidence type="ECO:0000259" key="3">
    <source>
        <dbReference type="Pfam" id="PF20604"/>
    </source>
</evidence>
<feature type="transmembrane region" description="Helical" evidence="2">
    <location>
        <begin position="125"/>
        <end position="146"/>
    </location>
</feature>
<keyword evidence="2" id="KW-0812">Transmembrane</keyword>